<feature type="signal peptide" evidence="1">
    <location>
        <begin position="1"/>
        <end position="21"/>
    </location>
</feature>
<evidence type="ECO:0000313" key="3">
    <source>
        <dbReference type="EMBL" id="NDV85479.1"/>
    </source>
</evidence>
<comment type="caution">
    <text evidence="3">The sequence shown here is derived from an EMBL/GenBank/DDBJ whole genome shotgun (WGS) entry which is preliminary data.</text>
</comment>
<evidence type="ECO:0000259" key="2">
    <source>
        <dbReference type="Pfam" id="PF19489"/>
    </source>
</evidence>
<gene>
    <name evidence="3" type="ORF">GTW51_02075</name>
</gene>
<dbReference type="RefSeq" id="WP_163042205.1">
    <property type="nucleotide sequence ID" value="NZ_JAAAMJ010000001.1"/>
</dbReference>
<accession>A0A6L9MCF6</accession>
<keyword evidence="4" id="KW-1185">Reference proteome</keyword>
<keyword evidence="1" id="KW-0732">Signal</keyword>
<evidence type="ECO:0000256" key="1">
    <source>
        <dbReference type="SAM" id="SignalP"/>
    </source>
</evidence>
<dbReference type="PROSITE" id="PS51257">
    <property type="entry name" value="PROKAR_LIPOPROTEIN"/>
    <property type="match status" value="1"/>
</dbReference>
<dbReference type="AlphaFoldDB" id="A0A6L9MCF6"/>
<dbReference type="SUPFAM" id="SSF53955">
    <property type="entry name" value="Lysozyme-like"/>
    <property type="match status" value="1"/>
</dbReference>
<proteinExistence type="predicted"/>
<organism evidence="3 4">
    <name type="scientific">Aurantimonas aggregata</name>
    <dbReference type="NCBI Taxonomy" id="2047720"/>
    <lineage>
        <taxon>Bacteria</taxon>
        <taxon>Pseudomonadati</taxon>
        <taxon>Pseudomonadota</taxon>
        <taxon>Alphaproteobacteria</taxon>
        <taxon>Hyphomicrobiales</taxon>
        <taxon>Aurantimonadaceae</taxon>
        <taxon>Aurantimonas</taxon>
    </lineage>
</organism>
<sequence length="199" mass="22241">MRSLKRSVPVIALCAVFLALAGCASKPSQINNVCAVFAQKNGWIGNWHSAAQSAERKYGVPVPVLMATIRIESGFEQKARPPRRKLLGFIPWKRASTAYGYSQALDGTWDEYRDATGSRLARRTSFADAVEFVGWYHRRSHDQNGIALNDAYNLYLSYYAGHAGYRRGVWRNNSGMQAAARRAADMARSYDQQLQGCNL</sequence>
<dbReference type="CDD" id="cd00442">
    <property type="entry name" value="Lyz-like"/>
    <property type="match status" value="1"/>
</dbReference>
<dbReference type="InterPro" id="IPR023346">
    <property type="entry name" value="Lysozyme-like_dom_sf"/>
</dbReference>
<dbReference type="EMBL" id="JAAAMJ010000001">
    <property type="protein sequence ID" value="NDV85479.1"/>
    <property type="molecule type" value="Genomic_DNA"/>
</dbReference>
<dbReference type="Pfam" id="PF19489">
    <property type="entry name" value="SLT_4"/>
    <property type="match status" value="1"/>
</dbReference>
<dbReference type="InterPro" id="IPR045795">
    <property type="entry name" value="SLT_4"/>
</dbReference>
<feature type="domain" description="Transglycosylase SLT" evidence="2">
    <location>
        <begin position="12"/>
        <end position="197"/>
    </location>
</feature>
<protein>
    <recommendedName>
        <fullName evidence="2">Transglycosylase SLT domain-containing protein</fullName>
    </recommendedName>
</protein>
<evidence type="ECO:0000313" key="4">
    <source>
        <dbReference type="Proteomes" id="UP000476332"/>
    </source>
</evidence>
<dbReference type="Proteomes" id="UP000476332">
    <property type="component" value="Unassembled WGS sequence"/>
</dbReference>
<feature type="chain" id="PRO_5026670045" description="Transglycosylase SLT domain-containing protein" evidence="1">
    <location>
        <begin position="22"/>
        <end position="199"/>
    </location>
</feature>
<dbReference type="Gene3D" id="1.10.530.10">
    <property type="match status" value="1"/>
</dbReference>
<reference evidence="3 4" key="1">
    <citation type="submission" date="2020-01" db="EMBL/GenBank/DDBJ databases">
        <title>Genomes of bacteria type strains.</title>
        <authorList>
            <person name="Chen J."/>
            <person name="Zhu S."/>
            <person name="Chen J."/>
        </authorList>
    </citation>
    <scope>NUCLEOTIDE SEQUENCE [LARGE SCALE GENOMIC DNA]</scope>
    <source>
        <strain evidence="3 4">KCTC 52919</strain>
    </source>
</reference>
<name>A0A6L9MCF6_9HYPH</name>